<dbReference type="PROSITE" id="PS50157">
    <property type="entry name" value="ZINC_FINGER_C2H2_2"/>
    <property type="match status" value="2"/>
</dbReference>
<evidence type="ECO:0000256" key="4">
    <source>
        <dbReference type="ARBA" id="ARBA00022771"/>
    </source>
</evidence>
<dbReference type="Proteomes" id="UP000779574">
    <property type="component" value="Unassembled WGS sequence"/>
</dbReference>
<evidence type="ECO:0000256" key="5">
    <source>
        <dbReference type="ARBA" id="ARBA00022833"/>
    </source>
</evidence>
<dbReference type="PANTHER" id="PTHR16515:SF49">
    <property type="entry name" value="GASTRULA ZINC FINGER PROTEIN XLCGF49.1-LIKE-RELATED"/>
    <property type="match status" value="1"/>
</dbReference>
<dbReference type="GO" id="GO:0008270">
    <property type="term" value="F:zinc ion binding"/>
    <property type="evidence" value="ECO:0007669"/>
    <property type="project" value="UniProtKB-KW"/>
</dbReference>
<keyword evidence="6" id="KW-0539">Nucleus</keyword>
<dbReference type="Gene3D" id="3.30.160.60">
    <property type="entry name" value="Classic Zinc Finger"/>
    <property type="match status" value="2"/>
</dbReference>
<evidence type="ECO:0000313" key="11">
    <source>
        <dbReference type="Proteomes" id="UP000779574"/>
    </source>
</evidence>
<dbReference type="AlphaFoldDB" id="A0A9P8DUV0"/>
<dbReference type="PROSITE" id="PS00028">
    <property type="entry name" value="ZINC_FINGER_C2H2_1"/>
    <property type="match status" value="2"/>
</dbReference>
<dbReference type="InterPro" id="IPR050331">
    <property type="entry name" value="Zinc_finger"/>
</dbReference>
<organism evidence="10 11">
    <name type="scientific">Aureobasidium melanogenum</name>
    <name type="common">Aureobasidium pullulans var. melanogenum</name>
    <dbReference type="NCBI Taxonomy" id="46634"/>
    <lineage>
        <taxon>Eukaryota</taxon>
        <taxon>Fungi</taxon>
        <taxon>Dikarya</taxon>
        <taxon>Ascomycota</taxon>
        <taxon>Pezizomycotina</taxon>
        <taxon>Dothideomycetes</taxon>
        <taxon>Dothideomycetidae</taxon>
        <taxon>Dothideales</taxon>
        <taxon>Saccotheciaceae</taxon>
        <taxon>Aureobasidium</taxon>
    </lineage>
</organism>
<feature type="domain" description="C2H2-type" evidence="9">
    <location>
        <begin position="285"/>
        <end position="312"/>
    </location>
</feature>
<dbReference type="GO" id="GO:0010468">
    <property type="term" value="P:regulation of gene expression"/>
    <property type="evidence" value="ECO:0007669"/>
    <property type="project" value="TreeGrafter"/>
</dbReference>
<evidence type="ECO:0000256" key="3">
    <source>
        <dbReference type="ARBA" id="ARBA00022737"/>
    </source>
</evidence>
<dbReference type="PANTHER" id="PTHR16515">
    <property type="entry name" value="PR DOMAIN ZINC FINGER PROTEIN"/>
    <property type="match status" value="1"/>
</dbReference>
<reference evidence="10" key="2">
    <citation type="submission" date="2021-08" db="EMBL/GenBank/DDBJ databases">
        <authorList>
            <person name="Gostincar C."/>
            <person name="Sun X."/>
            <person name="Song Z."/>
            <person name="Gunde-Cimerman N."/>
        </authorList>
    </citation>
    <scope>NUCLEOTIDE SEQUENCE</scope>
    <source>
        <strain evidence="10">EXF-9911</strain>
    </source>
</reference>
<feature type="compositionally biased region" description="Polar residues" evidence="8">
    <location>
        <begin position="13"/>
        <end position="35"/>
    </location>
</feature>
<feature type="non-terminal residue" evidence="10">
    <location>
        <position position="346"/>
    </location>
</feature>
<keyword evidence="2" id="KW-0479">Metal-binding</keyword>
<dbReference type="SMART" id="SM00355">
    <property type="entry name" value="ZnF_C2H2"/>
    <property type="match status" value="2"/>
</dbReference>
<dbReference type="GO" id="GO:0005634">
    <property type="term" value="C:nucleus"/>
    <property type="evidence" value="ECO:0007669"/>
    <property type="project" value="UniProtKB-SubCell"/>
</dbReference>
<feature type="region of interest" description="Disordered" evidence="8">
    <location>
        <begin position="51"/>
        <end position="114"/>
    </location>
</feature>
<dbReference type="InterPro" id="IPR013087">
    <property type="entry name" value="Znf_C2H2_type"/>
</dbReference>
<evidence type="ECO:0000256" key="7">
    <source>
        <dbReference type="PROSITE-ProRule" id="PRU00042"/>
    </source>
</evidence>
<comment type="subcellular location">
    <subcellularLocation>
        <location evidence="1">Nucleus</location>
    </subcellularLocation>
</comment>
<feature type="compositionally biased region" description="Low complexity" evidence="8">
    <location>
        <begin position="94"/>
        <end position="114"/>
    </location>
</feature>
<evidence type="ECO:0000313" key="10">
    <source>
        <dbReference type="EMBL" id="KAG9656204.1"/>
    </source>
</evidence>
<dbReference type="Pfam" id="PF00096">
    <property type="entry name" value="zf-C2H2"/>
    <property type="match status" value="2"/>
</dbReference>
<evidence type="ECO:0000256" key="2">
    <source>
        <dbReference type="ARBA" id="ARBA00022723"/>
    </source>
</evidence>
<protein>
    <recommendedName>
        <fullName evidence="9">C2H2-type domain-containing protein</fullName>
    </recommendedName>
</protein>
<feature type="domain" description="C2H2-type" evidence="9">
    <location>
        <begin position="313"/>
        <end position="343"/>
    </location>
</feature>
<sequence length="346" mass="37639">MEVAAYMPYRQHTFQPDFNPHYSQYQDSRSQTSHPVSVHSVMANQYQDVRRAGHREAPQQSSASSTVPTSQDDVNKPSLPSISNLLGIADGDRSSQSSQETGSPSQQAQAQAYYSSAPAEPAFGQGYVTLAEPMTTTRGPLPPSPPPMRSDSVVETAHSPTSVAGQSYFLGSSLNNMEPHQQRSMPVKRHSVPMPNGGMYTTSPYTIAAYNSSPSAMSTSSYYSADGVYGMNGVYQQRPLPSNFPPVMPGAVIAASSIPAPNMWEHHHYIAPSSQATYPQSQDRYVCQTCNKAFSRPSSLKIHNYSHTGEKPFKCTQPGCGKAFSVRSNMKRHERGCHAGSSNMMA</sequence>
<comment type="caution">
    <text evidence="10">The sequence shown here is derived from an EMBL/GenBank/DDBJ whole genome shotgun (WGS) entry which is preliminary data.</text>
</comment>
<dbReference type="EMBL" id="JAHFXF010002557">
    <property type="protein sequence ID" value="KAG9656204.1"/>
    <property type="molecule type" value="Genomic_DNA"/>
</dbReference>
<dbReference type="FunFam" id="3.30.160.60:FF:000425">
    <property type="entry name" value="PLAG1 like zinc finger 1"/>
    <property type="match status" value="1"/>
</dbReference>
<keyword evidence="3" id="KW-0677">Repeat</keyword>
<evidence type="ECO:0000256" key="8">
    <source>
        <dbReference type="SAM" id="MobiDB-lite"/>
    </source>
</evidence>
<proteinExistence type="predicted"/>
<feature type="compositionally biased region" description="Polar residues" evidence="8">
    <location>
        <begin position="58"/>
        <end position="84"/>
    </location>
</feature>
<dbReference type="OrthoDB" id="6077919at2759"/>
<evidence type="ECO:0000256" key="1">
    <source>
        <dbReference type="ARBA" id="ARBA00004123"/>
    </source>
</evidence>
<keyword evidence="5" id="KW-0862">Zinc</keyword>
<dbReference type="FunFam" id="3.30.160.60:FF:000176">
    <property type="entry name" value="zinc finger protein 70"/>
    <property type="match status" value="1"/>
</dbReference>
<name>A0A9P8DUV0_AURME</name>
<reference evidence="10" key="1">
    <citation type="journal article" date="2021" name="J Fungi (Basel)">
        <title>Virulence traits and population genomics of the black yeast Aureobasidium melanogenum.</title>
        <authorList>
            <person name="Cernosa A."/>
            <person name="Sun X."/>
            <person name="Gostincar C."/>
            <person name="Fang C."/>
            <person name="Gunde-Cimerman N."/>
            <person name="Song Z."/>
        </authorList>
    </citation>
    <scope>NUCLEOTIDE SEQUENCE</scope>
    <source>
        <strain evidence="10">EXF-9911</strain>
    </source>
</reference>
<feature type="region of interest" description="Disordered" evidence="8">
    <location>
        <begin position="133"/>
        <end position="160"/>
    </location>
</feature>
<feature type="region of interest" description="Disordered" evidence="8">
    <location>
        <begin position="13"/>
        <end position="37"/>
    </location>
</feature>
<dbReference type="InterPro" id="IPR036236">
    <property type="entry name" value="Znf_C2H2_sf"/>
</dbReference>
<accession>A0A9P8DUV0</accession>
<evidence type="ECO:0000256" key="6">
    <source>
        <dbReference type="ARBA" id="ARBA00023242"/>
    </source>
</evidence>
<keyword evidence="4 7" id="KW-0863">Zinc-finger</keyword>
<gene>
    <name evidence="10" type="ORF">KCU76_g20227</name>
</gene>
<evidence type="ECO:0000259" key="9">
    <source>
        <dbReference type="PROSITE" id="PS50157"/>
    </source>
</evidence>
<dbReference type="SUPFAM" id="SSF57667">
    <property type="entry name" value="beta-beta-alpha zinc fingers"/>
    <property type="match status" value="1"/>
</dbReference>